<organism evidence="2 3">
    <name type="scientific">Eschrichtius robustus</name>
    <name type="common">California gray whale</name>
    <name type="synonym">Eschrichtius gibbosus</name>
    <dbReference type="NCBI Taxonomy" id="9764"/>
    <lineage>
        <taxon>Eukaryota</taxon>
        <taxon>Metazoa</taxon>
        <taxon>Chordata</taxon>
        <taxon>Craniata</taxon>
        <taxon>Vertebrata</taxon>
        <taxon>Euteleostomi</taxon>
        <taxon>Mammalia</taxon>
        <taxon>Eutheria</taxon>
        <taxon>Laurasiatheria</taxon>
        <taxon>Artiodactyla</taxon>
        <taxon>Whippomorpha</taxon>
        <taxon>Cetacea</taxon>
        <taxon>Mysticeti</taxon>
        <taxon>Eschrichtiidae</taxon>
        <taxon>Eschrichtius</taxon>
    </lineage>
</organism>
<evidence type="ECO:0000313" key="2">
    <source>
        <dbReference type="EMBL" id="KAJ8791370.1"/>
    </source>
</evidence>
<protein>
    <submittedName>
        <fullName evidence="2">Uncharacterized protein</fullName>
    </submittedName>
</protein>
<evidence type="ECO:0000313" key="3">
    <source>
        <dbReference type="Proteomes" id="UP001159641"/>
    </source>
</evidence>
<comment type="caution">
    <text evidence="2">The sequence shown here is derived from an EMBL/GenBank/DDBJ whole genome shotgun (WGS) entry which is preliminary data.</text>
</comment>
<proteinExistence type="predicted"/>
<sequence>MALSDADVQKQVSAGLGPERRAGAAPGLGKLRGGLVGQTSPSPGPRLGAVRVGAASGLRGSGRPGVAALLGALEFAGGGR</sequence>
<name>A0AB34HKN1_ESCRO</name>
<dbReference type="AlphaFoldDB" id="A0AB34HKN1"/>
<feature type="region of interest" description="Disordered" evidence="1">
    <location>
        <begin position="1"/>
        <end position="48"/>
    </location>
</feature>
<dbReference type="Proteomes" id="UP001159641">
    <property type="component" value="Unassembled WGS sequence"/>
</dbReference>
<accession>A0AB34HKN1</accession>
<keyword evidence="3" id="KW-1185">Reference proteome</keyword>
<evidence type="ECO:0000256" key="1">
    <source>
        <dbReference type="SAM" id="MobiDB-lite"/>
    </source>
</evidence>
<gene>
    <name evidence="2" type="ORF">J1605_004317</name>
</gene>
<dbReference type="EMBL" id="JAIQCJ010001291">
    <property type="protein sequence ID" value="KAJ8791370.1"/>
    <property type="molecule type" value="Genomic_DNA"/>
</dbReference>
<reference evidence="2 3" key="1">
    <citation type="submission" date="2022-11" db="EMBL/GenBank/DDBJ databases">
        <title>Whole genome sequence of Eschrichtius robustus ER-17-0199.</title>
        <authorList>
            <person name="Bruniche-Olsen A."/>
            <person name="Black A.N."/>
            <person name="Fields C.J."/>
            <person name="Walden K."/>
            <person name="Dewoody J.A."/>
        </authorList>
    </citation>
    <scope>NUCLEOTIDE SEQUENCE [LARGE SCALE GENOMIC DNA]</scope>
    <source>
        <strain evidence="2">ER-17-0199</strain>
        <tissue evidence="2">Blubber</tissue>
    </source>
</reference>